<feature type="transmembrane region" description="Helical" evidence="11">
    <location>
        <begin position="288"/>
        <end position="306"/>
    </location>
</feature>
<evidence type="ECO:0000256" key="7">
    <source>
        <dbReference type="ARBA" id="ARBA00022824"/>
    </source>
</evidence>
<evidence type="ECO:0000256" key="6">
    <source>
        <dbReference type="ARBA" id="ARBA00022692"/>
    </source>
</evidence>
<evidence type="ECO:0000256" key="8">
    <source>
        <dbReference type="ARBA" id="ARBA00022989"/>
    </source>
</evidence>
<evidence type="ECO:0000256" key="4">
    <source>
        <dbReference type="ARBA" id="ARBA00022676"/>
    </source>
</evidence>
<dbReference type="GO" id="GO:0006506">
    <property type="term" value="P:GPI anchor biosynthetic process"/>
    <property type="evidence" value="ECO:0007669"/>
    <property type="project" value="UniProtKB-KW"/>
</dbReference>
<organism evidence="13 14">
    <name type="scientific">Torulaspora globosa</name>
    <dbReference type="NCBI Taxonomy" id="48254"/>
    <lineage>
        <taxon>Eukaryota</taxon>
        <taxon>Fungi</taxon>
        <taxon>Dikarya</taxon>
        <taxon>Ascomycota</taxon>
        <taxon>Saccharomycotina</taxon>
        <taxon>Saccharomycetes</taxon>
        <taxon>Saccharomycetales</taxon>
        <taxon>Saccharomycetaceae</taxon>
        <taxon>Torulaspora</taxon>
    </lineage>
</organism>
<keyword evidence="9 11" id="KW-0472">Membrane</keyword>
<evidence type="ECO:0000313" key="13">
    <source>
        <dbReference type="EMBL" id="QLQ78255.1"/>
    </source>
</evidence>
<keyword evidence="12" id="KW-0732">Signal</keyword>
<dbReference type="Proteomes" id="UP000510647">
    <property type="component" value="Chromosome 1"/>
</dbReference>
<keyword evidence="4 11" id="KW-0328">Glycosyltransferase</keyword>
<proteinExistence type="inferred from homology"/>
<dbReference type="Pfam" id="PF03901">
    <property type="entry name" value="Glyco_transf_22"/>
    <property type="match status" value="1"/>
</dbReference>
<evidence type="ECO:0000256" key="2">
    <source>
        <dbReference type="ARBA" id="ARBA00004687"/>
    </source>
</evidence>
<keyword evidence="7 11" id="KW-0256">Endoplasmic reticulum</keyword>
<dbReference type="GO" id="GO:0000026">
    <property type="term" value="F:alpha-1,2-mannosyltransferase activity"/>
    <property type="evidence" value="ECO:0007669"/>
    <property type="project" value="TreeGrafter"/>
</dbReference>
<reference evidence="13 14" key="1">
    <citation type="submission" date="2020-06" db="EMBL/GenBank/DDBJ databases">
        <title>The yeast mating-type switching endonuclease HO is a domesticated member of an unorthodox homing genetic element family.</title>
        <authorList>
            <person name="Coughlan A.Y."/>
            <person name="Lombardi L."/>
            <person name="Braun-Galleani S."/>
            <person name="Martos A.R."/>
            <person name="Galeote V."/>
            <person name="Bigey F."/>
            <person name="Dequin S."/>
            <person name="Byrne K.P."/>
            <person name="Wolfe K.H."/>
        </authorList>
    </citation>
    <scope>NUCLEOTIDE SEQUENCE [LARGE SCALE GENOMIC DNA]</scope>
    <source>
        <strain evidence="13 14">CBS2947</strain>
    </source>
</reference>
<evidence type="ECO:0000256" key="5">
    <source>
        <dbReference type="ARBA" id="ARBA00022679"/>
    </source>
</evidence>
<comment type="similarity">
    <text evidence="10">Belongs to the glycosyltransferase 22 family. PIGZ subfamily.</text>
</comment>
<evidence type="ECO:0000256" key="3">
    <source>
        <dbReference type="ARBA" id="ARBA00022502"/>
    </source>
</evidence>
<evidence type="ECO:0000256" key="1">
    <source>
        <dbReference type="ARBA" id="ARBA00004477"/>
    </source>
</evidence>
<dbReference type="EC" id="2.4.1.-" evidence="11"/>
<keyword evidence="8 11" id="KW-1133">Transmembrane helix</keyword>
<dbReference type="AlphaFoldDB" id="A0A7H9HPH6"/>
<dbReference type="EMBL" id="CP059267">
    <property type="protein sequence ID" value="QLQ78255.1"/>
    <property type="molecule type" value="Genomic_DNA"/>
</dbReference>
<dbReference type="GO" id="GO:0005789">
    <property type="term" value="C:endoplasmic reticulum membrane"/>
    <property type="evidence" value="ECO:0007669"/>
    <property type="project" value="UniProtKB-SubCell"/>
</dbReference>
<dbReference type="PANTHER" id="PTHR22760:SF3">
    <property type="entry name" value="GPI MANNOSYLTRANSFERASE 4"/>
    <property type="match status" value="1"/>
</dbReference>
<keyword evidence="14" id="KW-1185">Reference proteome</keyword>
<protein>
    <recommendedName>
        <fullName evidence="11">Mannosyltransferase</fullName>
        <ecNumber evidence="11">2.4.1.-</ecNumber>
    </recommendedName>
</protein>
<evidence type="ECO:0000256" key="9">
    <source>
        <dbReference type="ARBA" id="ARBA00023136"/>
    </source>
</evidence>
<comment type="caution">
    <text evidence="11">Lacks conserved residue(s) required for the propagation of feature annotation.</text>
</comment>
<evidence type="ECO:0000256" key="10">
    <source>
        <dbReference type="ARBA" id="ARBA00038466"/>
    </source>
</evidence>
<evidence type="ECO:0000256" key="11">
    <source>
        <dbReference type="RuleBase" id="RU363075"/>
    </source>
</evidence>
<evidence type="ECO:0000256" key="12">
    <source>
        <dbReference type="SAM" id="SignalP"/>
    </source>
</evidence>
<comment type="subcellular location">
    <subcellularLocation>
        <location evidence="1 11">Endoplasmic reticulum membrane</location>
        <topology evidence="1 11">Multi-pass membrane protein</topology>
    </subcellularLocation>
</comment>
<name>A0A7H9HPH6_9SACH</name>
<dbReference type="OrthoDB" id="10066429at2759"/>
<comment type="pathway">
    <text evidence="2">Glycolipid biosynthesis; glycosylphosphatidylinositol-anchor biosynthesis.</text>
</comment>
<keyword evidence="3" id="KW-0337">GPI-anchor biosynthesis</keyword>
<feature type="transmembrane region" description="Helical" evidence="11">
    <location>
        <begin position="338"/>
        <end position="357"/>
    </location>
</feature>
<dbReference type="PANTHER" id="PTHR22760">
    <property type="entry name" value="GLYCOSYLTRANSFERASE"/>
    <property type="match status" value="1"/>
</dbReference>
<accession>A0A7H9HPH6</accession>
<gene>
    <name evidence="13" type="ORF">HG537_0A05020</name>
</gene>
<keyword evidence="6 11" id="KW-0812">Transmembrane</keyword>
<feature type="signal peptide" evidence="12">
    <location>
        <begin position="1"/>
        <end position="26"/>
    </location>
</feature>
<feature type="transmembrane region" description="Helical" evidence="11">
    <location>
        <begin position="313"/>
        <end position="332"/>
    </location>
</feature>
<sequence>MNFRRLETLGFVIGLFLSIQLSYIHPDEHFQSLEVLACRIFGINGTIPWEFQSETAARSFVPLFLNYGPLLCVLKFIKVNNPLVILRLVRIQNYLIFMATSRHVMRKLFGGDAIGAKWCNFFIATSYISGCFQSHSFSNSLETIVLLIVLALYNELLCHGGGYKISCLAGFLIALGCFNRITFPAFILFPSLVVFWRFFRTHQGPLVLLLMSSVVSSLVFVLIDTRMYRSSEFTITPLRNLLYNFDEANLEKHGLHPRYQHALINLPQILGPAVLLINPSRHSFRKGTNGLIVSAIISGLLFLSIFKHQELRFLLPLGPLVFACLNPINSIASINSALIIKLWLVFNAILGTIYGVYHQGGVLKVLGRFQEQKAVDVHVWWKTYSPPTWMYMNEELVVSTTMLKQGIETVDQIPFETVRNHVVDLKGCDEELLNSTMSSFLENGANVKLIAPDSLAGRLDRLQASGSLKLSLSDRISGHLDLDHLDISDLSTFQPGISVYSVDLIK</sequence>
<keyword evidence="5" id="KW-0808">Transferase</keyword>
<dbReference type="InterPro" id="IPR005599">
    <property type="entry name" value="GPI_mannosylTrfase"/>
</dbReference>
<feature type="chain" id="PRO_5028967831" description="Mannosyltransferase" evidence="12">
    <location>
        <begin position="27"/>
        <end position="506"/>
    </location>
</feature>
<feature type="transmembrane region" description="Helical" evidence="11">
    <location>
        <begin position="206"/>
        <end position="223"/>
    </location>
</feature>
<evidence type="ECO:0000313" key="14">
    <source>
        <dbReference type="Proteomes" id="UP000510647"/>
    </source>
</evidence>